<dbReference type="SMART" id="SM00421">
    <property type="entry name" value="HTH_LUXR"/>
    <property type="match status" value="1"/>
</dbReference>
<dbReference type="InterPro" id="IPR000792">
    <property type="entry name" value="Tscrpt_reg_LuxR_C"/>
</dbReference>
<evidence type="ECO:0000256" key="2">
    <source>
        <dbReference type="ARBA" id="ARBA00023125"/>
    </source>
</evidence>
<dbReference type="EMBL" id="JACCBJ010000001">
    <property type="protein sequence ID" value="NYD75707.1"/>
    <property type="molecule type" value="Genomic_DNA"/>
</dbReference>
<dbReference type="RefSeq" id="WP_179457541.1">
    <property type="nucleotide sequence ID" value="NZ_BAAAPX010000001.1"/>
</dbReference>
<keyword evidence="6" id="KW-1185">Reference proteome</keyword>
<protein>
    <submittedName>
        <fullName evidence="5">DNA-binding CsgD family transcriptional regulator/tetratricopeptide (TPR) repeat protein</fullName>
    </submittedName>
</protein>
<organism evidence="5 6">
    <name type="scientific">Leifsonia soli</name>
    <dbReference type="NCBI Taxonomy" id="582665"/>
    <lineage>
        <taxon>Bacteria</taxon>
        <taxon>Bacillati</taxon>
        <taxon>Actinomycetota</taxon>
        <taxon>Actinomycetes</taxon>
        <taxon>Micrococcales</taxon>
        <taxon>Microbacteriaceae</taxon>
        <taxon>Leifsonia</taxon>
    </lineage>
</organism>
<keyword evidence="2 5" id="KW-0238">DNA-binding</keyword>
<feature type="domain" description="HTH luxR-type" evidence="4">
    <location>
        <begin position="446"/>
        <end position="511"/>
    </location>
</feature>
<name>A0A852T3F3_9MICO</name>
<dbReference type="AlphaFoldDB" id="A0A852T3F3"/>
<dbReference type="PANTHER" id="PTHR44688">
    <property type="entry name" value="DNA-BINDING TRANSCRIPTIONAL ACTIVATOR DEVR_DOSR"/>
    <property type="match status" value="1"/>
</dbReference>
<proteinExistence type="predicted"/>
<evidence type="ECO:0000256" key="1">
    <source>
        <dbReference type="ARBA" id="ARBA00023015"/>
    </source>
</evidence>
<dbReference type="Proteomes" id="UP000589620">
    <property type="component" value="Unassembled WGS sequence"/>
</dbReference>
<dbReference type="PRINTS" id="PR00038">
    <property type="entry name" value="HTHLUXR"/>
</dbReference>
<dbReference type="CDD" id="cd06170">
    <property type="entry name" value="LuxR_C_like"/>
    <property type="match status" value="1"/>
</dbReference>
<accession>A0A852T3F3</accession>
<comment type="caution">
    <text evidence="5">The sequence shown here is derived from an EMBL/GenBank/DDBJ whole genome shotgun (WGS) entry which is preliminary data.</text>
</comment>
<evidence type="ECO:0000313" key="6">
    <source>
        <dbReference type="Proteomes" id="UP000589620"/>
    </source>
</evidence>
<keyword evidence="3" id="KW-0804">Transcription</keyword>
<evidence type="ECO:0000259" key="4">
    <source>
        <dbReference type="PROSITE" id="PS50043"/>
    </source>
</evidence>
<dbReference type="GO" id="GO:0003677">
    <property type="term" value="F:DNA binding"/>
    <property type="evidence" value="ECO:0007669"/>
    <property type="project" value="UniProtKB-KW"/>
</dbReference>
<evidence type="ECO:0000313" key="5">
    <source>
        <dbReference type="EMBL" id="NYD75707.1"/>
    </source>
</evidence>
<dbReference type="Gene3D" id="1.10.10.10">
    <property type="entry name" value="Winged helix-like DNA-binding domain superfamily/Winged helix DNA-binding domain"/>
    <property type="match status" value="1"/>
</dbReference>
<dbReference type="InterPro" id="IPR016032">
    <property type="entry name" value="Sig_transdc_resp-reg_C-effctor"/>
</dbReference>
<sequence length="516" mass="55793">MTASKNGAVDDQQRIDPRRNPGLLPVVVSRAVARAGWRHATRIIGQHWDAFAECAPQQLLEALKALPGEAFVEQPSYVVAANYLHQVVLGGDPAAFFNDGRFSTGAVDGKANLDTLVFLTGETAGARTNGRLEDARNAANRARDALRSMTPADRASIASDLPHLHFQWGRSLDAADAVGAIAEYEAAFNLGRLTDQPVIARRAASHVAWYHAERGRLRYAEMWLARATAEPATSGRYDVIYFLATALLGYDRGNKDADRQLSRALGLPLGEQWAAAVWLSALLETRDVGGFAQTQLDTELERHPEVLHDAGANSRYVRAAQAQLARIRPRMRIDHAPADPPTAFDRILMAAQASREGRYPDALAQSDEAIPQASAPRLQASALLLSAASHLALGHRGMAASAYRHADAIITREQLLSVYSVISPRTVSTLAEISGTPPQGGGHALAVADRPDLSAREREILALISTGMPMQNIASELFISPNTLKAGVRSLYRKLGVHSRQEAADAAKHIVEWPSP</sequence>
<dbReference type="PROSITE" id="PS50043">
    <property type="entry name" value="HTH_LUXR_2"/>
    <property type="match status" value="1"/>
</dbReference>
<evidence type="ECO:0000256" key="3">
    <source>
        <dbReference type="ARBA" id="ARBA00023163"/>
    </source>
</evidence>
<reference evidence="5 6" key="1">
    <citation type="submission" date="2020-07" db="EMBL/GenBank/DDBJ databases">
        <title>Sequencing the genomes of 1000 actinobacteria strains.</title>
        <authorList>
            <person name="Klenk H.-P."/>
        </authorList>
    </citation>
    <scope>NUCLEOTIDE SEQUENCE [LARGE SCALE GENOMIC DNA]</scope>
    <source>
        <strain evidence="5 6">DSM 23871</strain>
    </source>
</reference>
<dbReference type="GO" id="GO:0006355">
    <property type="term" value="P:regulation of DNA-templated transcription"/>
    <property type="evidence" value="ECO:0007669"/>
    <property type="project" value="InterPro"/>
</dbReference>
<dbReference type="Pfam" id="PF00196">
    <property type="entry name" value="GerE"/>
    <property type="match status" value="1"/>
</dbReference>
<dbReference type="SUPFAM" id="SSF46894">
    <property type="entry name" value="C-terminal effector domain of the bipartite response regulators"/>
    <property type="match status" value="1"/>
</dbReference>
<keyword evidence="1" id="KW-0805">Transcription regulation</keyword>
<dbReference type="PANTHER" id="PTHR44688:SF16">
    <property type="entry name" value="DNA-BINDING TRANSCRIPTIONAL ACTIVATOR DEVR_DOSR"/>
    <property type="match status" value="1"/>
</dbReference>
<gene>
    <name evidence="5" type="ORF">BJ963_003226</name>
</gene>
<dbReference type="InterPro" id="IPR036388">
    <property type="entry name" value="WH-like_DNA-bd_sf"/>
</dbReference>